<dbReference type="Proteomes" id="UP000886198">
    <property type="component" value="Unassembled WGS sequence"/>
</dbReference>
<gene>
    <name evidence="9" type="ORF">ENN47_07900</name>
</gene>
<feature type="transmembrane region" description="Helical" evidence="7">
    <location>
        <begin position="12"/>
        <end position="36"/>
    </location>
</feature>
<keyword evidence="2 7" id="KW-0813">Transport</keyword>
<evidence type="ECO:0000256" key="2">
    <source>
        <dbReference type="ARBA" id="ARBA00022448"/>
    </source>
</evidence>
<dbReference type="Pfam" id="PF00528">
    <property type="entry name" value="BPD_transp_1"/>
    <property type="match status" value="1"/>
</dbReference>
<dbReference type="EMBL" id="DSBT01000226">
    <property type="protein sequence ID" value="HDP78090.1"/>
    <property type="molecule type" value="Genomic_DNA"/>
</dbReference>
<accession>A0A7C1CWP9</accession>
<evidence type="ECO:0000256" key="1">
    <source>
        <dbReference type="ARBA" id="ARBA00004651"/>
    </source>
</evidence>
<keyword evidence="3" id="KW-1003">Cell membrane</keyword>
<dbReference type="AlphaFoldDB" id="A0A7C1CWP9"/>
<dbReference type="PANTHER" id="PTHR30193:SF41">
    <property type="entry name" value="DIACETYLCHITOBIOSE UPTAKE SYSTEM PERMEASE PROTEIN NGCF"/>
    <property type="match status" value="1"/>
</dbReference>
<dbReference type="Gene3D" id="1.10.3720.10">
    <property type="entry name" value="MetI-like"/>
    <property type="match status" value="1"/>
</dbReference>
<protein>
    <submittedName>
        <fullName evidence="9">Sugar ABC transporter permease</fullName>
    </submittedName>
</protein>
<feature type="transmembrane region" description="Helical" evidence="7">
    <location>
        <begin position="264"/>
        <end position="283"/>
    </location>
</feature>
<feature type="transmembrane region" description="Helical" evidence="7">
    <location>
        <begin position="201"/>
        <end position="226"/>
    </location>
</feature>
<dbReference type="GO" id="GO:0055085">
    <property type="term" value="P:transmembrane transport"/>
    <property type="evidence" value="ECO:0007669"/>
    <property type="project" value="InterPro"/>
</dbReference>
<keyword evidence="6 7" id="KW-0472">Membrane</keyword>
<evidence type="ECO:0000256" key="6">
    <source>
        <dbReference type="ARBA" id="ARBA00023136"/>
    </source>
</evidence>
<name>A0A7C1CWP9_9BACT</name>
<dbReference type="InterPro" id="IPR035906">
    <property type="entry name" value="MetI-like_sf"/>
</dbReference>
<comment type="similarity">
    <text evidence="7">Belongs to the binding-protein-dependent transport system permease family.</text>
</comment>
<feature type="transmembrane region" description="Helical" evidence="7">
    <location>
        <begin position="104"/>
        <end position="124"/>
    </location>
</feature>
<dbReference type="SUPFAM" id="SSF161098">
    <property type="entry name" value="MetI-like"/>
    <property type="match status" value="1"/>
</dbReference>
<sequence>MTRKGKENLTAYLFLSPILLFFAVFFCFAVGFSILISFKDWNMLVSPIGASFVGLGNYLSLFSDPMFRSGLLNTVVFALVVTFASVILALFVAMALYKVRGSAVWRFVFFAPMITPAVAVGKIWSYLYNPSYGVINHTLGWLGIPGKAWLSDPKLVLPSIVIVAIWSGLGVPMLIFTAGLDSIPSSYYDAARIDGSSKFKTFICITLPLLKPTTLFLLVTGLINAWQTFDLIYIMGGAAPSSSTQLVSIYMYNTAFSYMQMGKALAASVVLFVISLFTTLLALRSFRKGGLESYYA</sequence>
<comment type="subcellular location">
    <subcellularLocation>
        <location evidence="1 7">Cell membrane</location>
        <topology evidence="1 7">Multi-pass membrane protein</topology>
    </subcellularLocation>
</comment>
<evidence type="ECO:0000313" key="9">
    <source>
        <dbReference type="EMBL" id="HDP78090.1"/>
    </source>
</evidence>
<dbReference type="PANTHER" id="PTHR30193">
    <property type="entry name" value="ABC TRANSPORTER PERMEASE PROTEIN"/>
    <property type="match status" value="1"/>
</dbReference>
<dbReference type="InterPro" id="IPR000515">
    <property type="entry name" value="MetI-like"/>
</dbReference>
<dbReference type="GO" id="GO:0005886">
    <property type="term" value="C:plasma membrane"/>
    <property type="evidence" value="ECO:0007669"/>
    <property type="project" value="UniProtKB-SubCell"/>
</dbReference>
<dbReference type="InterPro" id="IPR051393">
    <property type="entry name" value="ABC_transporter_permease"/>
</dbReference>
<evidence type="ECO:0000259" key="8">
    <source>
        <dbReference type="PROSITE" id="PS50928"/>
    </source>
</evidence>
<evidence type="ECO:0000256" key="3">
    <source>
        <dbReference type="ARBA" id="ARBA00022475"/>
    </source>
</evidence>
<proteinExistence type="inferred from homology"/>
<comment type="caution">
    <text evidence="9">The sequence shown here is derived from an EMBL/GenBank/DDBJ whole genome shotgun (WGS) entry which is preliminary data.</text>
</comment>
<dbReference type="CDD" id="cd06261">
    <property type="entry name" value="TM_PBP2"/>
    <property type="match status" value="1"/>
</dbReference>
<feature type="transmembrane region" description="Helical" evidence="7">
    <location>
        <begin position="155"/>
        <end position="180"/>
    </location>
</feature>
<evidence type="ECO:0000256" key="7">
    <source>
        <dbReference type="RuleBase" id="RU363032"/>
    </source>
</evidence>
<evidence type="ECO:0000256" key="5">
    <source>
        <dbReference type="ARBA" id="ARBA00022989"/>
    </source>
</evidence>
<dbReference type="PROSITE" id="PS50928">
    <property type="entry name" value="ABC_TM1"/>
    <property type="match status" value="1"/>
</dbReference>
<keyword evidence="4 7" id="KW-0812">Transmembrane</keyword>
<feature type="transmembrane region" description="Helical" evidence="7">
    <location>
        <begin position="75"/>
        <end position="97"/>
    </location>
</feature>
<organism evidence="9">
    <name type="scientific">Mesotoga infera</name>
    <dbReference type="NCBI Taxonomy" id="1236046"/>
    <lineage>
        <taxon>Bacteria</taxon>
        <taxon>Thermotogati</taxon>
        <taxon>Thermotogota</taxon>
        <taxon>Thermotogae</taxon>
        <taxon>Kosmotogales</taxon>
        <taxon>Kosmotogaceae</taxon>
        <taxon>Mesotoga</taxon>
    </lineage>
</organism>
<feature type="domain" description="ABC transmembrane type-1" evidence="8">
    <location>
        <begin position="71"/>
        <end position="282"/>
    </location>
</feature>
<reference evidence="9" key="1">
    <citation type="journal article" date="2020" name="mSystems">
        <title>Genome- and Community-Level Interaction Insights into Carbon Utilization and Element Cycling Functions of Hydrothermarchaeota in Hydrothermal Sediment.</title>
        <authorList>
            <person name="Zhou Z."/>
            <person name="Liu Y."/>
            <person name="Xu W."/>
            <person name="Pan J."/>
            <person name="Luo Z.H."/>
            <person name="Li M."/>
        </authorList>
    </citation>
    <scope>NUCLEOTIDE SEQUENCE [LARGE SCALE GENOMIC DNA]</scope>
    <source>
        <strain evidence="9">SpSt-1179</strain>
    </source>
</reference>
<evidence type="ECO:0000256" key="4">
    <source>
        <dbReference type="ARBA" id="ARBA00022692"/>
    </source>
</evidence>
<keyword evidence="5 7" id="KW-1133">Transmembrane helix</keyword>